<evidence type="ECO:0000313" key="2">
    <source>
        <dbReference type="EMBL" id="MBE9215171.1"/>
    </source>
</evidence>
<evidence type="ECO:0000313" key="3">
    <source>
        <dbReference type="Proteomes" id="UP000620559"/>
    </source>
</evidence>
<dbReference type="GO" id="GO:0016787">
    <property type="term" value="F:hydrolase activity"/>
    <property type="evidence" value="ECO:0007669"/>
    <property type="project" value="UniProtKB-KW"/>
</dbReference>
<dbReference type="Gene3D" id="3.40.50.1820">
    <property type="entry name" value="alpha/beta hydrolase"/>
    <property type="match status" value="1"/>
</dbReference>
<dbReference type="InterPro" id="IPR029058">
    <property type="entry name" value="AB_hydrolase_fold"/>
</dbReference>
<proteinExistence type="predicted"/>
<sequence length="335" mass="37742">MRDYSTTTTAIIEQAIALEQTLPIKNQACSSKFFFHPHPIEKICLFFHGFTAGPYQFEPLGKALFAAGYNVMIPLQPGHGVAGNFDGDNPPPLPLEREVYQEYALSWLQTAQQLGNQVIVGGLSTGGTLAAWLALEYYQEIEKALLFSPYLNSKNAIINFVVEVLPIYYEWLNKDNPGNFGYKGFQIPALRLFLDMGQEILEQVKNNPSSPVFMITSESDAVVDRSDLKSLFESVRKKQPKSWYFCFDQLFEIPHTMMTELEGNNYVGLLNTVAKAYLESDITWHEVLKIGNEILQGKTFDNAVKDLNLQEKVTPDLSVMLSVMDKKVVVDFASK</sequence>
<organism evidence="2 3">
    <name type="scientific">Plectonema cf. radiosum LEGE 06105</name>
    <dbReference type="NCBI Taxonomy" id="945769"/>
    <lineage>
        <taxon>Bacteria</taxon>
        <taxon>Bacillati</taxon>
        <taxon>Cyanobacteriota</taxon>
        <taxon>Cyanophyceae</taxon>
        <taxon>Oscillatoriophycideae</taxon>
        <taxon>Oscillatoriales</taxon>
        <taxon>Microcoleaceae</taxon>
        <taxon>Plectonema</taxon>
    </lineage>
</organism>
<evidence type="ECO:0000259" key="1">
    <source>
        <dbReference type="Pfam" id="PF12146"/>
    </source>
</evidence>
<keyword evidence="3" id="KW-1185">Reference proteome</keyword>
<feature type="domain" description="Serine aminopeptidase S33" evidence="1">
    <location>
        <begin position="40"/>
        <end position="163"/>
    </location>
</feature>
<dbReference type="Pfam" id="PF12146">
    <property type="entry name" value="Hydrolase_4"/>
    <property type="match status" value="1"/>
</dbReference>
<protein>
    <submittedName>
        <fullName evidence="2">Alpha/beta fold hydrolase</fullName>
    </submittedName>
</protein>
<dbReference type="RefSeq" id="WP_193923175.1">
    <property type="nucleotide sequence ID" value="NZ_JADEWL010000088.1"/>
</dbReference>
<gene>
    <name evidence="2" type="ORF">IQ247_21315</name>
</gene>
<dbReference type="EMBL" id="JADEWL010000088">
    <property type="protein sequence ID" value="MBE9215171.1"/>
    <property type="molecule type" value="Genomic_DNA"/>
</dbReference>
<dbReference type="Proteomes" id="UP000620559">
    <property type="component" value="Unassembled WGS sequence"/>
</dbReference>
<dbReference type="SUPFAM" id="SSF53474">
    <property type="entry name" value="alpha/beta-Hydrolases"/>
    <property type="match status" value="1"/>
</dbReference>
<name>A0A8J7FJW4_9CYAN</name>
<keyword evidence="2" id="KW-0378">Hydrolase</keyword>
<accession>A0A8J7FJW4</accession>
<dbReference type="AlphaFoldDB" id="A0A8J7FJW4"/>
<comment type="caution">
    <text evidence="2">The sequence shown here is derived from an EMBL/GenBank/DDBJ whole genome shotgun (WGS) entry which is preliminary data.</text>
</comment>
<reference evidence="2" key="1">
    <citation type="submission" date="2020-10" db="EMBL/GenBank/DDBJ databases">
        <authorList>
            <person name="Castelo-Branco R."/>
            <person name="Eusebio N."/>
            <person name="Adriana R."/>
            <person name="Vieira A."/>
            <person name="Brugerolle De Fraissinette N."/>
            <person name="Rezende De Castro R."/>
            <person name="Schneider M.P."/>
            <person name="Vasconcelos V."/>
            <person name="Leao P.N."/>
        </authorList>
    </citation>
    <scope>NUCLEOTIDE SEQUENCE</scope>
    <source>
        <strain evidence="2">LEGE 06105</strain>
    </source>
</reference>
<dbReference type="InterPro" id="IPR022742">
    <property type="entry name" value="Hydrolase_4"/>
</dbReference>